<keyword evidence="2" id="KW-1185">Reference proteome</keyword>
<comment type="caution">
    <text evidence="1">The sequence shown here is derived from an EMBL/GenBank/DDBJ whole genome shotgun (WGS) entry which is preliminary data.</text>
</comment>
<evidence type="ECO:0000313" key="2">
    <source>
        <dbReference type="Proteomes" id="UP001454036"/>
    </source>
</evidence>
<dbReference type="AlphaFoldDB" id="A0AAV3S2S3"/>
<proteinExistence type="predicted"/>
<reference evidence="1 2" key="1">
    <citation type="submission" date="2024-01" db="EMBL/GenBank/DDBJ databases">
        <title>The complete chloroplast genome sequence of Lithospermum erythrorhizon: insights into the phylogenetic relationship among Boraginaceae species and the maternal lineages of purple gromwells.</title>
        <authorList>
            <person name="Okada T."/>
            <person name="Watanabe K."/>
        </authorList>
    </citation>
    <scope>NUCLEOTIDE SEQUENCE [LARGE SCALE GENOMIC DNA]</scope>
</reference>
<sequence>MLRFNYEPLYGVGEYSCVKNMDIFSFEESHPNEMRATLRGMRATHLVFLISLFTRLSSCCDVCNVARDEGNNEASFPLESYITVLLHDFLSSNQLSVWTWFHIRYHHWSYLLV</sequence>
<accession>A0AAV3S2S3</accession>
<organism evidence="1 2">
    <name type="scientific">Lithospermum erythrorhizon</name>
    <name type="common">Purple gromwell</name>
    <name type="synonym">Lithospermum officinale var. erythrorhizon</name>
    <dbReference type="NCBI Taxonomy" id="34254"/>
    <lineage>
        <taxon>Eukaryota</taxon>
        <taxon>Viridiplantae</taxon>
        <taxon>Streptophyta</taxon>
        <taxon>Embryophyta</taxon>
        <taxon>Tracheophyta</taxon>
        <taxon>Spermatophyta</taxon>
        <taxon>Magnoliopsida</taxon>
        <taxon>eudicotyledons</taxon>
        <taxon>Gunneridae</taxon>
        <taxon>Pentapetalae</taxon>
        <taxon>asterids</taxon>
        <taxon>lamiids</taxon>
        <taxon>Boraginales</taxon>
        <taxon>Boraginaceae</taxon>
        <taxon>Boraginoideae</taxon>
        <taxon>Lithospermeae</taxon>
        <taxon>Lithospermum</taxon>
    </lineage>
</organism>
<evidence type="ECO:0000313" key="1">
    <source>
        <dbReference type="EMBL" id="GAA0186972.1"/>
    </source>
</evidence>
<name>A0AAV3S2S3_LITER</name>
<dbReference type="EMBL" id="BAABME010014211">
    <property type="protein sequence ID" value="GAA0186972.1"/>
    <property type="molecule type" value="Genomic_DNA"/>
</dbReference>
<gene>
    <name evidence="1" type="ORF">LIER_34260</name>
</gene>
<dbReference type="Proteomes" id="UP001454036">
    <property type="component" value="Unassembled WGS sequence"/>
</dbReference>
<protein>
    <submittedName>
        <fullName evidence="1">Uncharacterized protein</fullName>
    </submittedName>
</protein>